<dbReference type="Proteomes" id="UP000254889">
    <property type="component" value="Chromosome"/>
</dbReference>
<keyword evidence="2" id="KW-0238">DNA-binding</keyword>
<name>A0A345ZYD5_9HYPH</name>
<dbReference type="InterPro" id="IPR036390">
    <property type="entry name" value="WH_DNA-bd_sf"/>
</dbReference>
<sequence length="157" mass="17832">MPEMVKLDAVDLKILRHLQDDGRMSLADLAQKVGLSPSPCLRRVRILEKAGVIARYVAVLDQRAVGLPVSVFISIKLEKQREELLDRFAKTIARWPEVLECYLMTGPRDYLLRVVVPDLPAYERFLKQKLTRLEGIASIESSFALEQVKYTNVLPVA</sequence>
<dbReference type="EMBL" id="CP031417">
    <property type="protein sequence ID" value="AXK81932.1"/>
    <property type="molecule type" value="Genomic_DNA"/>
</dbReference>
<organism evidence="5 6">
    <name type="scientific">Pseudolabrys taiwanensis</name>
    <dbReference type="NCBI Taxonomy" id="331696"/>
    <lineage>
        <taxon>Bacteria</taxon>
        <taxon>Pseudomonadati</taxon>
        <taxon>Pseudomonadota</taxon>
        <taxon>Alphaproteobacteria</taxon>
        <taxon>Hyphomicrobiales</taxon>
        <taxon>Xanthobacteraceae</taxon>
        <taxon>Pseudolabrys</taxon>
    </lineage>
</organism>
<dbReference type="FunFam" id="1.10.10.10:FF:000186">
    <property type="entry name" value="AsnC family transcriptional regulator"/>
    <property type="match status" value="1"/>
</dbReference>
<dbReference type="PROSITE" id="PS50956">
    <property type="entry name" value="HTH_ASNC_2"/>
    <property type="match status" value="1"/>
</dbReference>
<reference evidence="5 6" key="1">
    <citation type="submission" date="2018-07" db="EMBL/GenBank/DDBJ databases">
        <authorList>
            <person name="Quirk P.G."/>
            <person name="Krulwich T.A."/>
        </authorList>
    </citation>
    <scope>NUCLEOTIDE SEQUENCE [LARGE SCALE GENOMIC DNA]</scope>
    <source>
        <strain evidence="5 6">CC-BB4</strain>
    </source>
</reference>
<dbReference type="PANTHER" id="PTHR30154">
    <property type="entry name" value="LEUCINE-RESPONSIVE REGULATORY PROTEIN"/>
    <property type="match status" value="1"/>
</dbReference>
<feature type="domain" description="HTH asnC-type" evidence="4">
    <location>
        <begin position="7"/>
        <end position="68"/>
    </location>
</feature>
<dbReference type="Pfam" id="PF01037">
    <property type="entry name" value="AsnC_trans_reg"/>
    <property type="match status" value="1"/>
</dbReference>
<dbReference type="SUPFAM" id="SSF46785">
    <property type="entry name" value="Winged helix' DNA-binding domain"/>
    <property type="match status" value="1"/>
</dbReference>
<dbReference type="InterPro" id="IPR036388">
    <property type="entry name" value="WH-like_DNA-bd_sf"/>
</dbReference>
<dbReference type="GO" id="GO:0043200">
    <property type="term" value="P:response to amino acid"/>
    <property type="evidence" value="ECO:0007669"/>
    <property type="project" value="TreeGrafter"/>
</dbReference>
<dbReference type="KEGG" id="ptaw:DW352_16215"/>
<dbReference type="PANTHER" id="PTHR30154:SF34">
    <property type="entry name" value="TRANSCRIPTIONAL REGULATOR AZLB"/>
    <property type="match status" value="1"/>
</dbReference>
<dbReference type="GO" id="GO:0043565">
    <property type="term" value="F:sequence-specific DNA binding"/>
    <property type="evidence" value="ECO:0007669"/>
    <property type="project" value="InterPro"/>
</dbReference>
<dbReference type="Pfam" id="PF13412">
    <property type="entry name" value="HTH_24"/>
    <property type="match status" value="1"/>
</dbReference>
<dbReference type="AlphaFoldDB" id="A0A345ZYD5"/>
<evidence type="ECO:0000256" key="3">
    <source>
        <dbReference type="ARBA" id="ARBA00023163"/>
    </source>
</evidence>
<evidence type="ECO:0000256" key="1">
    <source>
        <dbReference type="ARBA" id="ARBA00023015"/>
    </source>
</evidence>
<evidence type="ECO:0000313" key="6">
    <source>
        <dbReference type="Proteomes" id="UP000254889"/>
    </source>
</evidence>
<dbReference type="GO" id="GO:0006355">
    <property type="term" value="P:regulation of DNA-templated transcription"/>
    <property type="evidence" value="ECO:0007669"/>
    <property type="project" value="UniProtKB-ARBA"/>
</dbReference>
<accession>A0A345ZYD5</accession>
<evidence type="ECO:0000259" key="4">
    <source>
        <dbReference type="PROSITE" id="PS50956"/>
    </source>
</evidence>
<dbReference type="Gene3D" id="3.30.70.920">
    <property type="match status" value="1"/>
</dbReference>
<dbReference type="InterPro" id="IPR019888">
    <property type="entry name" value="Tscrpt_reg_AsnC-like"/>
</dbReference>
<protein>
    <submittedName>
        <fullName evidence="5">Lrp/AsnC family transcriptional regulator</fullName>
    </submittedName>
</protein>
<dbReference type="SMART" id="SM00344">
    <property type="entry name" value="HTH_ASNC"/>
    <property type="match status" value="1"/>
</dbReference>
<gene>
    <name evidence="5" type="ORF">DW352_16215</name>
</gene>
<dbReference type="OrthoDB" id="8085200at2"/>
<dbReference type="InterPro" id="IPR000485">
    <property type="entry name" value="AsnC-type_HTH_dom"/>
</dbReference>
<dbReference type="GO" id="GO:0005829">
    <property type="term" value="C:cytosol"/>
    <property type="evidence" value="ECO:0007669"/>
    <property type="project" value="TreeGrafter"/>
</dbReference>
<dbReference type="InterPro" id="IPR019887">
    <property type="entry name" value="Tscrpt_reg_AsnC/Lrp_C"/>
</dbReference>
<dbReference type="InterPro" id="IPR019885">
    <property type="entry name" value="Tscrpt_reg_HTH_AsnC-type_CS"/>
</dbReference>
<dbReference type="Gene3D" id="1.10.10.10">
    <property type="entry name" value="Winged helix-like DNA-binding domain superfamily/Winged helix DNA-binding domain"/>
    <property type="match status" value="1"/>
</dbReference>
<proteinExistence type="predicted"/>
<keyword evidence="6" id="KW-1185">Reference proteome</keyword>
<dbReference type="CDD" id="cd00090">
    <property type="entry name" value="HTH_ARSR"/>
    <property type="match status" value="1"/>
</dbReference>
<dbReference type="PRINTS" id="PR00033">
    <property type="entry name" value="HTHASNC"/>
</dbReference>
<evidence type="ECO:0000313" key="5">
    <source>
        <dbReference type="EMBL" id="AXK81932.1"/>
    </source>
</evidence>
<keyword evidence="3" id="KW-0804">Transcription</keyword>
<dbReference type="PROSITE" id="PS00519">
    <property type="entry name" value="HTH_ASNC_1"/>
    <property type="match status" value="1"/>
</dbReference>
<dbReference type="SUPFAM" id="SSF54909">
    <property type="entry name" value="Dimeric alpha+beta barrel"/>
    <property type="match status" value="1"/>
</dbReference>
<dbReference type="InterPro" id="IPR011008">
    <property type="entry name" value="Dimeric_a/b-barrel"/>
</dbReference>
<dbReference type="InterPro" id="IPR011991">
    <property type="entry name" value="ArsR-like_HTH"/>
</dbReference>
<evidence type="ECO:0000256" key="2">
    <source>
        <dbReference type="ARBA" id="ARBA00023125"/>
    </source>
</evidence>
<keyword evidence="1" id="KW-0805">Transcription regulation</keyword>